<protein>
    <submittedName>
        <fullName evidence="1">Uncharacterized protein</fullName>
    </submittedName>
</protein>
<name>A0A6J7XLU8_9CAUD</name>
<gene>
    <name evidence="1" type="ORF">UFOVP162_14</name>
</gene>
<evidence type="ECO:0000313" key="1">
    <source>
        <dbReference type="EMBL" id="CAB5238210.1"/>
    </source>
</evidence>
<organism evidence="1">
    <name type="scientific">uncultured Caudovirales phage</name>
    <dbReference type="NCBI Taxonomy" id="2100421"/>
    <lineage>
        <taxon>Viruses</taxon>
        <taxon>Duplodnaviria</taxon>
        <taxon>Heunggongvirae</taxon>
        <taxon>Uroviricota</taxon>
        <taxon>Caudoviricetes</taxon>
        <taxon>Peduoviridae</taxon>
        <taxon>Maltschvirus</taxon>
        <taxon>Maltschvirus maltsch</taxon>
    </lineage>
</organism>
<reference evidence="1" key="1">
    <citation type="submission" date="2020-05" db="EMBL/GenBank/DDBJ databases">
        <authorList>
            <person name="Chiriac C."/>
            <person name="Salcher M."/>
            <person name="Ghai R."/>
            <person name="Kavagutti S V."/>
        </authorList>
    </citation>
    <scope>NUCLEOTIDE SEQUENCE</scope>
</reference>
<accession>A0A6J7XLU8</accession>
<dbReference type="EMBL" id="LR798453">
    <property type="protein sequence ID" value="CAB5238210.1"/>
    <property type="molecule type" value="Genomic_DNA"/>
</dbReference>
<sequence>MHPTIAAALRPFMPHGESERAAYITGDRTTQMLIARLENLEDAVGVLIHAVETYGLESDEYADALGAVREMLP</sequence>
<proteinExistence type="predicted"/>